<proteinExistence type="predicted"/>
<reference evidence="3" key="1">
    <citation type="submission" date="2022-08" db="EMBL/GenBank/DDBJ databases">
        <authorList>
            <person name="Tistechok S."/>
            <person name="Samborskyy M."/>
            <person name="Roman I."/>
        </authorList>
    </citation>
    <scope>NUCLEOTIDE SEQUENCE</scope>
    <source>
        <strain evidence="3">DSM 103496</strain>
    </source>
</reference>
<dbReference type="SUPFAM" id="SSF48239">
    <property type="entry name" value="Terpenoid cyclases/Protein prenyltransferases"/>
    <property type="match status" value="1"/>
</dbReference>
<evidence type="ECO:0000259" key="2">
    <source>
        <dbReference type="Pfam" id="PF13243"/>
    </source>
</evidence>
<gene>
    <name evidence="3" type="ORF">NZH93_43920</name>
</gene>
<dbReference type="EMBL" id="JANYMP010000037">
    <property type="protein sequence ID" value="MCS7483826.1"/>
    <property type="molecule type" value="Genomic_DNA"/>
</dbReference>
<dbReference type="Gene3D" id="1.50.10.20">
    <property type="match status" value="1"/>
</dbReference>
<dbReference type="PANTHER" id="PTHR31739:SF25">
    <property type="entry name" value="(E,E)-GERANYLLINALOOL SYNTHASE"/>
    <property type="match status" value="1"/>
</dbReference>
<dbReference type="GO" id="GO:0010333">
    <property type="term" value="F:terpene synthase activity"/>
    <property type="evidence" value="ECO:0007669"/>
    <property type="project" value="InterPro"/>
</dbReference>
<dbReference type="InterPro" id="IPR050148">
    <property type="entry name" value="Terpene_synthase-like"/>
</dbReference>
<organism evidence="3 4">
    <name type="scientific">Umezawaea endophytica</name>
    <dbReference type="NCBI Taxonomy" id="1654476"/>
    <lineage>
        <taxon>Bacteria</taxon>
        <taxon>Bacillati</taxon>
        <taxon>Actinomycetota</taxon>
        <taxon>Actinomycetes</taxon>
        <taxon>Pseudonocardiales</taxon>
        <taxon>Pseudonocardiaceae</taxon>
        <taxon>Umezawaea</taxon>
    </lineage>
</organism>
<dbReference type="InterPro" id="IPR008930">
    <property type="entry name" value="Terpenoid_cyclase/PrenylTrfase"/>
</dbReference>
<dbReference type="Gene3D" id="1.50.10.160">
    <property type="match status" value="1"/>
</dbReference>
<evidence type="ECO:0000256" key="1">
    <source>
        <dbReference type="SAM" id="MobiDB-lite"/>
    </source>
</evidence>
<comment type="caution">
    <text evidence="3">The sequence shown here is derived from an EMBL/GenBank/DDBJ whole genome shotgun (WGS) entry which is preliminary data.</text>
</comment>
<dbReference type="Proteomes" id="UP001141259">
    <property type="component" value="Unassembled WGS sequence"/>
</dbReference>
<keyword evidence="4" id="KW-1185">Reference proteome</keyword>
<dbReference type="RefSeq" id="WP_259629278.1">
    <property type="nucleotide sequence ID" value="NZ_JANYMP010000037.1"/>
</dbReference>
<feature type="region of interest" description="Disordered" evidence="1">
    <location>
        <begin position="484"/>
        <end position="503"/>
    </location>
</feature>
<dbReference type="Pfam" id="PF13243">
    <property type="entry name" value="SQHop_cyclase_C"/>
    <property type="match status" value="1"/>
</dbReference>
<dbReference type="GO" id="GO:0016102">
    <property type="term" value="P:diterpenoid biosynthetic process"/>
    <property type="evidence" value="ECO:0007669"/>
    <property type="project" value="TreeGrafter"/>
</dbReference>
<evidence type="ECO:0000313" key="4">
    <source>
        <dbReference type="Proteomes" id="UP001141259"/>
    </source>
</evidence>
<feature type="domain" description="Squalene cyclase C-terminal" evidence="2">
    <location>
        <begin position="311"/>
        <end position="411"/>
    </location>
</feature>
<sequence>MSEHVATSARGTGDEMLDVLRAHHRGRISLSVYETGRVAALAPKAHGQRSRIQFLLAEQRSDGLWGGPGSYALVPTLSAVDALLTTGSAPAAARTGLAALHEWLARHHHDELPDTVAAELIVPALTDSINRHLPPHRRLRSHVEGREALTRTRRVLSSGTDVPAKLLHVLEIAPDLAPLLTSARPVGGLIGASPAATAAWLGGRTSAEFDVVLDHHGGPVPAFHPITNLERAWVLPWLRHTGADVRQVPLADPGDGVFTAAGLPVDADTTGATLFALALQGRPQHLDALWQFEQDDHFATWIGGERTPSPTTNAHVLEALGANRNGDPRIDAAIDKIGRWLVDRQRKDGSWVDKWHASPHYATFCCATALHRFGGPGAARAVTAAATWVLETQRPEGAWGHWGATAEETAYATTLLLRTTQDRRGGPVCKDAARRLRRATDGARDFLLQETARPQPALWHDKDLYTPHTVVESAVLAAVHQLRASTPQDSAEGPVTGTPAEST</sequence>
<dbReference type="AlphaFoldDB" id="A0A9X3AJC8"/>
<dbReference type="PANTHER" id="PTHR31739">
    <property type="entry name" value="ENT-COPALYL DIPHOSPHATE SYNTHASE, CHLOROPLASTIC"/>
    <property type="match status" value="1"/>
</dbReference>
<name>A0A9X3AJC8_9PSEU</name>
<evidence type="ECO:0000313" key="3">
    <source>
        <dbReference type="EMBL" id="MCS7483826.1"/>
    </source>
</evidence>
<dbReference type="InterPro" id="IPR032696">
    <property type="entry name" value="SQ_cyclase_C"/>
</dbReference>
<dbReference type="GO" id="GO:0000287">
    <property type="term" value="F:magnesium ion binding"/>
    <property type="evidence" value="ECO:0007669"/>
    <property type="project" value="TreeGrafter"/>
</dbReference>
<dbReference type="CDD" id="cd00688">
    <property type="entry name" value="ISOPREN_C2_like"/>
    <property type="match status" value="1"/>
</dbReference>
<accession>A0A9X3AJC8</accession>
<protein>
    <submittedName>
        <fullName evidence="3">Prenyltransferase</fullName>
    </submittedName>
</protein>